<feature type="region of interest" description="Disordered" evidence="1">
    <location>
        <begin position="37"/>
        <end position="61"/>
    </location>
</feature>
<keyword evidence="4" id="KW-1185">Reference proteome</keyword>
<proteinExistence type="predicted"/>
<dbReference type="Pfam" id="PF06527">
    <property type="entry name" value="TniQ"/>
    <property type="match status" value="1"/>
</dbReference>
<accession>Q21ZK4</accession>
<protein>
    <recommendedName>
        <fullName evidence="2">TniQ domain-containing protein</fullName>
    </recommendedName>
</protein>
<evidence type="ECO:0000313" key="3">
    <source>
        <dbReference type="EMBL" id="ABD68799.1"/>
    </source>
</evidence>
<dbReference type="InterPro" id="IPR009492">
    <property type="entry name" value="TniQ"/>
</dbReference>
<dbReference type="KEGG" id="rfr:Rfer_1058"/>
<dbReference type="Proteomes" id="UP000008332">
    <property type="component" value="Chromosome"/>
</dbReference>
<sequence>MAMIKVTPMDDELAIGHEGRIAWVNAVANQREFDRLMASSSSQSEQHKLDKRSKLSQLAAHAEMSPTNYARKHSMLPAFRVAAKHGEDLMHGDAQGESFSRRLGMLTQKPGAYICQSCVNDDLKKSQRSWYRRDHHLHGVDWCPSHEITLSEIKAPNPWAAFPHHWIEAGEIESACKVEHGQQDMAFLRCYAEISVALLDQDTPLDVRAVGYLIGKRAQHLGLRTSINGQRSTISDHILLKAPEKWLKTHFSHISEKETSGFIAKIDAAVISRTIPAQGYVYGLALASLFDTSGEAIQYLNASVPADVVARVKTPSRRDAGFWHGEFWDIYVQHGGLAARIAESLGMDKTYLQEKMSTLGMPSLHNVGASKSWRALMRLHGGEGFRSSCELEKVDEKDVEYLLRTVNPKVVALACNIVGSSWKDMAVVTTNFPPLRSTCDAQVRTVSPAPNQEFNRFIDTVVAGQGSALQQLETMAAA</sequence>
<reference evidence="4" key="1">
    <citation type="submission" date="2006-02" db="EMBL/GenBank/DDBJ databases">
        <title>Complete sequence of chromosome of Rhodoferax ferrireducens DSM 15236.</title>
        <authorList>
            <person name="Copeland A."/>
            <person name="Lucas S."/>
            <person name="Lapidus A."/>
            <person name="Barry K."/>
            <person name="Detter J.C."/>
            <person name="Glavina del Rio T."/>
            <person name="Hammon N."/>
            <person name="Israni S."/>
            <person name="Pitluck S."/>
            <person name="Brettin T."/>
            <person name="Bruce D."/>
            <person name="Han C."/>
            <person name="Tapia R."/>
            <person name="Gilna P."/>
            <person name="Kiss H."/>
            <person name="Schmutz J."/>
            <person name="Larimer F."/>
            <person name="Land M."/>
            <person name="Kyrpides N."/>
            <person name="Ivanova N."/>
            <person name="Richardson P."/>
        </authorList>
    </citation>
    <scope>NUCLEOTIDE SEQUENCE [LARGE SCALE GENOMIC DNA]</scope>
    <source>
        <strain evidence="4">ATCC BAA-621 / DSM 15236 / T118</strain>
    </source>
</reference>
<feature type="domain" description="TniQ" evidence="2">
    <location>
        <begin position="4"/>
        <end position="150"/>
    </location>
</feature>
<name>Q21ZK4_ALBFT</name>
<dbReference type="OrthoDB" id="470139at2"/>
<dbReference type="HOGENOM" id="CLU_643648_0_0_4"/>
<evidence type="ECO:0000256" key="1">
    <source>
        <dbReference type="SAM" id="MobiDB-lite"/>
    </source>
</evidence>
<evidence type="ECO:0000259" key="2">
    <source>
        <dbReference type="Pfam" id="PF06527"/>
    </source>
</evidence>
<gene>
    <name evidence="3" type="ordered locus">Rfer_1058</name>
</gene>
<dbReference type="EMBL" id="CP000267">
    <property type="protein sequence ID" value="ABD68799.1"/>
    <property type="molecule type" value="Genomic_DNA"/>
</dbReference>
<dbReference type="AlphaFoldDB" id="Q21ZK4"/>
<evidence type="ECO:0000313" key="4">
    <source>
        <dbReference type="Proteomes" id="UP000008332"/>
    </source>
</evidence>
<organism evidence="3 4">
    <name type="scientific">Albidiferax ferrireducens (strain ATCC BAA-621 / DSM 15236 / T118)</name>
    <name type="common">Rhodoferax ferrireducens</name>
    <dbReference type="NCBI Taxonomy" id="338969"/>
    <lineage>
        <taxon>Bacteria</taxon>
        <taxon>Pseudomonadati</taxon>
        <taxon>Pseudomonadota</taxon>
        <taxon>Betaproteobacteria</taxon>
        <taxon>Burkholderiales</taxon>
        <taxon>Comamonadaceae</taxon>
        <taxon>Rhodoferax</taxon>
    </lineage>
</organism>